<dbReference type="AlphaFoldDB" id="A0A343W966"/>
<evidence type="ECO:0000256" key="12">
    <source>
        <dbReference type="ARBA" id="ARBA00023128"/>
    </source>
</evidence>
<geneLocation type="mitochondrion" evidence="17"/>
<dbReference type="GO" id="GO:0031966">
    <property type="term" value="C:mitochondrial membrane"/>
    <property type="evidence" value="ECO:0007669"/>
    <property type="project" value="UniProtKB-SubCell"/>
</dbReference>
<evidence type="ECO:0000256" key="13">
    <source>
        <dbReference type="ARBA" id="ARBA00023136"/>
    </source>
</evidence>
<dbReference type="CTD" id="4541"/>
<feature type="transmembrane region" description="Helical" evidence="16">
    <location>
        <begin position="79"/>
        <end position="97"/>
    </location>
</feature>
<dbReference type="InterPro" id="IPR050269">
    <property type="entry name" value="ComplexI_Subunit6"/>
</dbReference>
<gene>
    <name evidence="17" type="primary">ND6</name>
</gene>
<dbReference type="RefSeq" id="YP_009485770.1">
    <property type="nucleotide sequence ID" value="NC_037747.1"/>
</dbReference>
<keyword evidence="11" id="KW-0520">NAD</keyword>
<evidence type="ECO:0000256" key="7">
    <source>
        <dbReference type="ARBA" id="ARBA00022692"/>
    </source>
</evidence>
<evidence type="ECO:0000256" key="4">
    <source>
        <dbReference type="ARBA" id="ARBA00021095"/>
    </source>
</evidence>
<evidence type="ECO:0000256" key="8">
    <source>
        <dbReference type="ARBA" id="ARBA00022967"/>
    </source>
</evidence>
<evidence type="ECO:0000313" key="17">
    <source>
        <dbReference type="EMBL" id="AVZ00906.1"/>
    </source>
</evidence>
<feature type="transmembrane region" description="Helical" evidence="16">
    <location>
        <begin position="42"/>
        <end position="67"/>
    </location>
</feature>
<dbReference type="GO" id="GO:0008137">
    <property type="term" value="F:NADH dehydrogenase (ubiquinone) activity"/>
    <property type="evidence" value="ECO:0007669"/>
    <property type="project" value="UniProtKB-EC"/>
</dbReference>
<keyword evidence="9" id="KW-0249">Electron transport</keyword>
<organism evidence="17">
    <name type="scientific">Urostylis flavoannulata</name>
    <dbReference type="NCBI Taxonomy" id="2164054"/>
    <lineage>
        <taxon>Eukaryota</taxon>
        <taxon>Metazoa</taxon>
        <taxon>Ecdysozoa</taxon>
        <taxon>Arthropoda</taxon>
        <taxon>Hexapoda</taxon>
        <taxon>Insecta</taxon>
        <taxon>Pterygota</taxon>
        <taxon>Neoptera</taxon>
        <taxon>Paraneoptera</taxon>
        <taxon>Hemiptera</taxon>
        <taxon>Heteroptera</taxon>
        <taxon>Panheteroptera</taxon>
        <taxon>Pentatomomorpha</taxon>
        <taxon>Pentatomoidea</taxon>
        <taxon>Urostylididae</taxon>
        <taxon>Urostylis</taxon>
    </lineage>
</organism>
<proteinExistence type="inferred from homology"/>
<dbReference type="EC" id="7.1.1.2" evidence="3"/>
<evidence type="ECO:0000256" key="6">
    <source>
        <dbReference type="ARBA" id="ARBA00022660"/>
    </source>
</evidence>
<evidence type="ECO:0000256" key="2">
    <source>
        <dbReference type="ARBA" id="ARBA00005698"/>
    </source>
</evidence>
<dbReference type="GeneID" id="36938125"/>
<evidence type="ECO:0000256" key="14">
    <source>
        <dbReference type="ARBA" id="ARBA00031019"/>
    </source>
</evidence>
<reference evidence="17" key="1">
    <citation type="thesis" date="2017" institute="China Agricultural University">
        <title>Studies on the comparative mitochondrial genomics and phylogeny of Heteroptera (Insecta: Hemiptera).</title>
        <authorList>
            <person name="Jiang P."/>
        </authorList>
    </citation>
    <scope>NUCLEOTIDE SEQUENCE</scope>
</reference>
<protein>
    <recommendedName>
        <fullName evidence="4">NADH-ubiquinone oxidoreductase chain 6</fullName>
        <ecNumber evidence="3">7.1.1.2</ecNumber>
    </recommendedName>
    <alternativeName>
        <fullName evidence="14">NADH dehydrogenase subunit 6</fullName>
    </alternativeName>
</protein>
<name>A0A343W966_9HEMI</name>
<evidence type="ECO:0000256" key="15">
    <source>
        <dbReference type="ARBA" id="ARBA00049551"/>
    </source>
</evidence>
<comment type="catalytic activity">
    <reaction evidence="15">
        <text>a ubiquinone + NADH + 5 H(+)(in) = a ubiquinol + NAD(+) + 4 H(+)(out)</text>
        <dbReference type="Rhea" id="RHEA:29091"/>
        <dbReference type="Rhea" id="RHEA-COMP:9565"/>
        <dbReference type="Rhea" id="RHEA-COMP:9566"/>
        <dbReference type="ChEBI" id="CHEBI:15378"/>
        <dbReference type="ChEBI" id="CHEBI:16389"/>
        <dbReference type="ChEBI" id="CHEBI:17976"/>
        <dbReference type="ChEBI" id="CHEBI:57540"/>
        <dbReference type="ChEBI" id="CHEBI:57945"/>
        <dbReference type="EC" id="7.1.1.2"/>
    </reaction>
</comment>
<feature type="transmembrane region" description="Helical" evidence="16">
    <location>
        <begin position="124"/>
        <end position="148"/>
    </location>
</feature>
<feature type="transmembrane region" description="Helical" evidence="16">
    <location>
        <begin position="12"/>
        <end position="36"/>
    </location>
</feature>
<sequence length="161" mass="18508">MSTTIIMMIMMLSIMFLFTSHPLSMTIILITQTLLISLITGMIMSTFLMSYIILIIMISGMLVLFIYMASIASNEKFKITLSLSLLMIMFMLMMLMIDIDPLELTIKTFYDSKESFMLIKMFNYPVSVMIVSMVMFLFLTMISVSNIINVSMGPLRTKIYE</sequence>
<keyword evidence="5" id="KW-0813">Transport</keyword>
<evidence type="ECO:0000256" key="3">
    <source>
        <dbReference type="ARBA" id="ARBA00012944"/>
    </source>
</evidence>
<evidence type="ECO:0000256" key="1">
    <source>
        <dbReference type="ARBA" id="ARBA00004225"/>
    </source>
</evidence>
<comment type="similarity">
    <text evidence="2">Belongs to the complex I subunit 6 family.</text>
</comment>
<dbReference type="PANTHER" id="PTHR11435:SF1">
    <property type="entry name" value="NADH-UBIQUINONE OXIDOREDUCTASE CHAIN 6"/>
    <property type="match status" value="1"/>
</dbReference>
<evidence type="ECO:0000256" key="9">
    <source>
        <dbReference type="ARBA" id="ARBA00022982"/>
    </source>
</evidence>
<dbReference type="PANTHER" id="PTHR11435">
    <property type="entry name" value="NADH UBIQUINONE OXIDOREDUCTASE SUBUNIT ND6"/>
    <property type="match status" value="1"/>
</dbReference>
<keyword evidence="10 16" id="KW-1133">Transmembrane helix</keyword>
<keyword evidence="13 16" id="KW-0472">Membrane</keyword>
<evidence type="ECO:0000256" key="10">
    <source>
        <dbReference type="ARBA" id="ARBA00022989"/>
    </source>
</evidence>
<evidence type="ECO:0000256" key="5">
    <source>
        <dbReference type="ARBA" id="ARBA00022448"/>
    </source>
</evidence>
<keyword evidence="12 17" id="KW-0496">Mitochondrion</keyword>
<dbReference type="EMBL" id="KY069970">
    <property type="protein sequence ID" value="AVZ00906.1"/>
    <property type="molecule type" value="Genomic_DNA"/>
</dbReference>
<keyword evidence="6" id="KW-0679">Respiratory chain</keyword>
<keyword evidence="7 16" id="KW-0812">Transmembrane</keyword>
<accession>A0A343W966</accession>
<evidence type="ECO:0000256" key="11">
    <source>
        <dbReference type="ARBA" id="ARBA00023027"/>
    </source>
</evidence>
<comment type="subcellular location">
    <subcellularLocation>
        <location evidence="1">Mitochondrion membrane</location>
        <topology evidence="1">Multi-pass membrane protein</topology>
    </subcellularLocation>
</comment>
<keyword evidence="8" id="KW-1278">Translocase</keyword>
<evidence type="ECO:0000256" key="16">
    <source>
        <dbReference type="SAM" id="Phobius"/>
    </source>
</evidence>